<dbReference type="RefSeq" id="WP_332015275.1">
    <property type="nucleotide sequence ID" value="NZ_LR215973.1"/>
</dbReference>
<dbReference type="AlphaFoldDB" id="A0A4U8W607"/>
<dbReference type="InterPro" id="IPR016181">
    <property type="entry name" value="Acyl_CoA_acyltransferase"/>
</dbReference>
<feature type="domain" description="N-acetyltransferase" evidence="3">
    <location>
        <begin position="25"/>
        <end position="113"/>
    </location>
</feature>
<evidence type="ECO:0000259" key="2">
    <source>
        <dbReference type="PROSITE" id="PS51186"/>
    </source>
</evidence>
<protein>
    <submittedName>
        <fullName evidence="4">Uncharacterized protein</fullName>
    </submittedName>
</protein>
<dbReference type="Pfam" id="PF14542">
    <property type="entry name" value="Acetyltransf_CG"/>
    <property type="match status" value="1"/>
</dbReference>
<dbReference type="PROSITE" id="PS51729">
    <property type="entry name" value="GNAT_YJDJ"/>
    <property type="match status" value="1"/>
</dbReference>
<dbReference type="InterPro" id="IPR000182">
    <property type="entry name" value="GNAT_dom"/>
</dbReference>
<evidence type="ECO:0000313" key="5">
    <source>
        <dbReference type="Proteomes" id="UP000290439"/>
    </source>
</evidence>
<name>A0A4U8W607_9NOCA</name>
<organism evidence="4 5">
    <name type="scientific">Nocardia cyriacigeorgica</name>
    <dbReference type="NCBI Taxonomy" id="135487"/>
    <lineage>
        <taxon>Bacteria</taxon>
        <taxon>Bacillati</taxon>
        <taxon>Actinomycetota</taxon>
        <taxon>Actinomycetes</taxon>
        <taxon>Mycobacteriales</taxon>
        <taxon>Nocardiaceae</taxon>
        <taxon>Nocardia</taxon>
    </lineage>
</organism>
<dbReference type="InterPro" id="IPR031165">
    <property type="entry name" value="GNAT_YJDJ"/>
</dbReference>
<feature type="domain" description="N-acetyltransferase" evidence="2">
    <location>
        <begin position="1"/>
        <end position="113"/>
    </location>
</feature>
<evidence type="ECO:0000256" key="1">
    <source>
        <dbReference type="SAM" id="MobiDB-lite"/>
    </source>
</evidence>
<feature type="region of interest" description="Disordered" evidence="1">
    <location>
        <begin position="1"/>
        <end position="21"/>
    </location>
</feature>
<dbReference type="EMBL" id="LR215973">
    <property type="protein sequence ID" value="VFB01567.1"/>
    <property type="molecule type" value="Genomic_DNA"/>
</dbReference>
<proteinExistence type="predicted"/>
<dbReference type="GO" id="GO:0016747">
    <property type="term" value="F:acyltransferase activity, transferring groups other than amino-acyl groups"/>
    <property type="evidence" value="ECO:0007669"/>
    <property type="project" value="InterPro"/>
</dbReference>
<sequence>MIESTASGTTAPEKEFHPDMTTRLEHNVADTRFEIYIDDTLAGYADYSEREDAKVRDFHHTMTFPEFRGRGVAAQVVEFALADSREHGFSVVPTCWYVDQYIGSHPEYADLVK</sequence>
<accession>A0A4U8W607</accession>
<reference evidence="4 5" key="1">
    <citation type="submission" date="2019-02" db="EMBL/GenBank/DDBJ databases">
        <authorList>
            <consortium name="Pathogen Informatics"/>
        </authorList>
    </citation>
    <scope>NUCLEOTIDE SEQUENCE [LARGE SCALE GENOMIC DNA]</scope>
    <source>
        <strain evidence="4 5">3012STDY6756504</strain>
    </source>
</reference>
<dbReference type="PROSITE" id="PS51186">
    <property type="entry name" value="GNAT"/>
    <property type="match status" value="1"/>
</dbReference>
<dbReference type="CDD" id="cd04301">
    <property type="entry name" value="NAT_SF"/>
    <property type="match status" value="1"/>
</dbReference>
<dbReference type="Proteomes" id="UP000290439">
    <property type="component" value="Chromosome"/>
</dbReference>
<gene>
    <name evidence="4" type="ORF">NCTC10797_05386</name>
</gene>
<dbReference type="SUPFAM" id="SSF55729">
    <property type="entry name" value="Acyl-CoA N-acyltransferases (Nat)"/>
    <property type="match status" value="1"/>
</dbReference>
<dbReference type="PANTHER" id="PTHR31435:SF9">
    <property type="entry name" value="PROTEIN NATD1"/>
    <property type="match status" value="1"/>
</dbReference>
<evidence type="ECO:0000259" key="3">
    <source>
        <dbReference type="PROSITE" id="PS51729"/>
    </source>
</evidence>
<dbReference type="PANTHER" id="PTHR31435">
    <property type="entry name" value="PROTEIN NATD1"/>
    <property type="match status" value="1"/>
</dbReference>
<feature type="compositionally biased region" description="Basic and acidic residues" evidence="1">
    <location>
        <begin position="12"/>
        <end position="21"/>
    </location>
</feature>
<dbReference type="Gene3D" id="3.40.630.30">
    <property type="match status" value="1"/>
</dbReference>
<evidence type="ECO:0000313" key="4">
    <source>
        <dbReference type="EMBL" id="VFB01567.1"/>
    </source>
</evidence>
<feature type="compositionally biased region" description="Polar residues" evidence="1">
    <location>
        <begin position="1"/>
        <end position="10"/>
    </location>
</feature>
<dbReference type="InterPro" id="IPR045057">
    <property type="entry name" value="Gcn5-rel_NAT"/>
</dbReference>